<gene>
    <name evidence="1" type="ORF">RWH45_12750</name>
</gene>
<protein>
    <submittedName>
        <fullName evidence="1">Uncharacterized protein</fullName>
    </submittedName>
</protein>
<organism evidence="1 2">
    <name type="scientific">Microbacterium galbum</name>
    <dbReference type="NCBI Taxonomy" id="3075994"/>
    <lineage>
        <taxon>Bacteria</taxon>
        <taxon>Bacillati</taxon>
        <taxon>Actinomycetota</taxon>
        <taxon>Actinomycetes</taxon>
        <taxon>Micrococcales</taxon>
        <taxon>Microbacteriaceae</taxon>
        <taxon>Microbacterium</taxon>
    </lineage>
</organism>
<sequence>MPSHTWVQNRTFSPTPSLGVVARRRRAVVVASSCSRGRVGIDATEGRVRIDAPGKRRCADPG</sequence>
<evidence type="ECO:0000313" key="2">
    <source>
        <dbReference type="Proteomes" id="UP001263371"/>
    </source>
</evidence>
<accession>A0ABU3T9K9</accession>
<evidence type="ECO:0000313" key="1">
    <source>
        <dbReference type="EMBL" id="MDU0368086.1"/>
    </source>
</evidence>
<dbReference type="EMBL" id="JAWDIS010000003">
    <property type="protein sequence ID" value="MDU0368086.1"/>
    <property type="molecule type" value="Genomic_DNA"/>
</dbReference>
<dbReference type="Proteomes" id="UP001263371">
    <property type="component" value="Unassembled WGS sequence"/>
</dbReference>
<name>A0ABU3T9K9_9MICO</name>
<keyword evidence="2" id="KW-1185">Reference proteome</keyword>
<proteinExistence type="predicted"/>
<reference evidence="1 2" key="1">
    <citation type="submission" date="2023-09" db="EMBL/GenBank/DDBJ databases">
        <title>Microbacterium fusihabitans sp. nov., Microbacterium phycihabitans sp. nov., and Microbacterium cervinum sp. nov., isolated from dried seaweeds of beach.</title>
        <authorList>
            <person name="Lee S.D."/>
        </authorList>
    </citation>
    <scope>NUCLEOTIDE SEQUENCE [LARGE SCALE GENOMIC DNA]</scope>
    <source>
        <strain evidence="1 2">KSW4-17</strain>
    </source>
</reference>
<comment type="caution">
    <text evidence="1">The sequence shown here is derived from an EMBL/GenBank/DDBJ whole genome shotgun (WGS) entry which is preliminary data.</text>
</comment>
<dbReference type="RefSeq" id="WP_315995280.1">
    <property type="nucleotide sequence ID" value="NZ_JAWDIS010000003.1"/>
</dbReference>